<protein>
    <submittedName>
        <fullName evidence="4">Peptidoglycan-binding domain-containing protein</fullName>
    </submittedName>
</protein>
<dbReference type="Gene3D" id="1.10.101.10">
    <property type="entry name" value="PGBD-like superfamily/PGBD"/>
    <property type="match status" value="1"/>
</dbReference>
<reference evidence="4 5" key="1">
    <citation type="submission" date="2023-12" db="EMBL/GenBank/DDBJ databases">
        <title>Marinobacter qingdaonensis sp. nov., isolated from the intertidal sediment of Qingdao, PR China.</title>
        <authorList>
            <person name="Li Y."/>
        </authorList>
    </citation>
    <scope>NUCLEOTIDE SEQUENCE [LARGE SCALE GENOMIC DNA]</scope>
    <source>
        <strain evidence="4 5">ASW11-75</strain>
    </source>
</reference>
<feature type="compositionally biased region" description="Low complexity" evidence="1">
    <location>
        <begin position="100"/>
        <end position="129"/>
    </location>
</feature>
<dbReference type="SUPFAM" id="SSF47090">
    <property type="entry name" value="PGBD-like"/>
    <property type="match status" value="1"/>
</dbReference>
<dbReference type="InterPro" id="IPR036366">
    <property type="entry name" value="PGBDSf"/>
</dbReference>
<dbReference type="Pfam" id="PF01471">
    <property type="entry name" value="PG_binding_1"/>
    <property type="match status" value="1"/>
</dbReference>
<feature type="compositionally biased region" description="Acidic residues" evidence="1">
    <location>
        <begin position="130"/>
        <end position="143"/>
    </location>
</feature>
<feature type="signal peptide" evidence="2">
    <location>
        <begin position="1"/>
        <end position="32"/>
    </location>
</feature>
<dbReference type="EMBL" id="JAYDCJ010000001">
    <property type="protein sequence ID" value="MEA1079619.1"/>
    <property type="molecule type" value="Genomic_DNA"/>
</dbReference>
<evidence type="ECO:0000256" key="1">
    <source>
        <dbReference type="SAM" id="MobiDB-lite"/>
    </source>
</evidence>
<name>A0ABU5NV12_9GAMM</name>
<keyword evidence="5" id="KW-1185">Reference proteome</keyword>
<evidence type="ECO:0000313" key="5">
    <source>
        <dbReference type="Proteomes" id="UP001305746"/>
    </source>
</evidence>
<dbReference type="Proteomes" id="UP001305746">
    <property type="component" value="Unassembled WGS sequence"/>
</dbReference>
<organism evidence="4 5">
    <name type="scientific">Marinobacter qingdaonensis</name>
    <dbReference type="NCBI Taxonomy" id="3108486"/>
    <lineage>
        <taxon>Bacteria</taxon>
        <taxon>Pseudomonadati</taxon>
        <taxon>Pseudomonadota</taxon>
        <taxon>Gammaproteobacteria</taxon>
        <taxon>Pseudomonadales</taxon>
        <taxon>Marinobacteraceae</taxon>
        <taxon>Marinobacter</taxon>
    </lineage>
</organism>
<dbReference type="RefSeq" id="WP_322854138.1">
    <property type="nucleotide sequence ID" value="NZ_JAYDCJ010000001.1"/>
</dbReference>
<evidence type="ECO:0000259" key="3">
    <source>
        <dbReference type="Pfam" id="PF01471"/>
    </source>
</evidence>
<feature type="chain" id="PRO_5046866192" evidence="2">
    <location>
        <begin position="33"/>
        <end position="143"/>
    </location>
</feature>
<gene>
    <name evidence="4" type="ORF">U5822_02995</name>
</gene>
<feature type="region of interest" description="Disordered" evidence="1">
    <location>
        <begin position="100"/>
        <end position="143"/>
    </location>
</feature>
<feature type="domain" description="Peptidoglycan binding-like" evidence="3">
    <location>
        <begin position="34"/>
        <end position="87"/>
    </location>
</feature>
<comment type="caution">
    <text evidence="4">The sequence shown here is derived from an EMBL/GenBank/DDBJ whole genome shotgun (WGS) entry which is preliminary data.</text>
</comment>
<dbReference type="InterPro" id="IPR036365">
    <property type="entry name" value="PGBD-like_sf"/>
</dbReference>
<proteinExistence type="predicted"/>
<dbReference type="InterPro" id="IPR002477">
    <property type="entry name" value="Peptidoglycan-bd-like"/>
</dbReference>
<evidence type="ECO:0000256" key="2">
    <source>
        <dbReference type="SAM" id="SignalP"/>
    </source>
</evidence>
<accession>A0ABU5NV12</accession>
<keyword evidence="2" id="KW-0732">Signal</keyword>
<sequence length="143" mass="14362">MTTNKKSTNPLSRLTVAAGTVIALGLAPVAMANETVAVKNALYGAGYQVTNVSAKMDDSTRAALTQFQKDNGLQASGILDEDTKKALGMIFVQVAASSTTSSAGGSQSGAAAESSAPAADTAAGSSTEDGAIEEDEDGGWSLW</sequence>
<evidence type="ECO:0000313" key="4">
    <source>
        <dbReference type="EMBL" id="MEA1079619.1"/>
    </source>
</evidence>